<protein>
    <submittedName>
        <fullName evidence="2">Uncharacterized protein</fullName>
    </submittedName>
</protein>
<feature type="region of interest" description="Disordered" evidence="1">
    <location>
        <begin position="1"/>
        <end position="22"/>
    </location>
</feature>
<dbReference type="EMBL" id="JARBHB010000003">
    <property type="protein sequence ID" value="KAJ8889513.1"/>
    <property type="molecule type" value="Genomic_DNA"/>
</dbReference>
<comment type="caution">
    <text evidence="2">The sequence shown here is derived from an EMBL/GenBank/DDBJ whole genome shotgun (WGS) entry which is preliminary data.</text>
</comment>
<evidence type="ECO:0000313" key="2">
    <source>
        <dbReference type="EMBL" id="KAJ8889513.1"/>
    </source>
</evidence>
<dbReference type="Proteomes" id="UP001159363">
    <property type="component" value="Chromosome 3"/>
</dbReference>
<reference evidence="2 3" key="1">
    <citation type="submission" date="2023-02" db="EMBL/GenBank/DDBJ databases">
        <title>LHISI_Scaffold_Assembly.</title>
        <authorList>
            <person name="Stuart O.P."/>
            <person name="Cleave R."/>
            <person name="Magrath M.J.L."/>
            <person name="Mikheyev A.S."/>
        </authorList>
    </citation>
    <scope>NUCLEOTIDE SEQUENCE [LARGE SCALE GENOMIC DNA]</scope>
    <source>
        <strain evidence="2">Daus_M_001</strain>
        <tissue evidence="2">Leg muscle</tissue>
    </source>
</reference>
<keyword evidence="3" id="KW-1185">Reference proteome</keyword>
<proteinExistence type="predicted"/>
<sequence>MEVKSGEIGATPECKSGGKLEIPEKTHRPAALSGTCPTCENSGVARPGIEPCSPLWEASRLTAQPPRPRLTLLASHLGELGSIPGRVTPGFSLVGNVPGGAAGRQVFSGISRFILFAQYRTTTKTLHALSVGAMSHKARVFVSPVSLPRILILDAQIRTRESRPNFSQLNSARRLRWQALYLPSALAPHHGDPGSIPGGSTLGSSHVGRLAADFLGALPLPLPLHSSAAPSRVSPHVMLRDDGHLQVPAGKPEANREVCRKFHLHPALFRPDHTRHVQWRRFVTARGWIMEFAPYGSLVSGADSAAPRRNHRPISPSPLHGTMRLLPPIHPFWESRECRQRRDLLASQSSSRLLEFPIHLATSQECSFFDGGRLAECARAKRSVDDDRRLRDDGWRLRDDGE</sequence>
<organism evidence="2 3">
    <name type="scientific">Dryococelus australis</name>
    <dbReference type="NCBI Taxonomy" id="614101"/>
    <lineage>
        <taxon>Eukaryota</taxon>
        <taxon>Metazoa</taxon>
        <taxon>Ecdysozoa</taxon>
        <taxon>Arthropoda</taxon>
        <taxon>Hexapoda</taxon>
        <taxon>Insecta</taxon>
        <taxon>Pterygota</taxon>
        <taxon>Neoptera</taxon>
        <taxon>Polyneoptera</taxon>
        <taxon>Phasmatodea</taxon>
        <taxon>Verophasmatodea</taxon>
        <taxon>Anareolatae</taxon>
        <taxon>Phasmatidae</taxon>
        <taxon>Eurycanthinae</taxon>
        <taxon>Dryococelus</taxon>
    </lineage>
</organism>
<accession>A0ABQ9HYQ3</accession>
<gene>
    <name evidence="2" type="ORF">PR048_009012</name>
</gene>
<evidence type="ECO:0000313" key="3">
    <source>
        <dbReference type="Proteomes" id="UP001159363"/>
    </source>
</evidence>
<evidence type="ECO:0000256" key="1">
    <source>
        <dbReference type="SAM" id="MobiDB-lite"/>
    </source>
</evidence>
<feature type="region of interest" description="Disordered" evidence="1">
    <location>
        <begin position="302"/>
        <end position="321"/>
    </location>
</feature>
<name>A0ABQ9HYQ3_9NEOP</name>